<evidence type="ECO:0000313" key="1">
    <source>
        <dbReference type="EMBL" id="KFA00813.1"/>
    </source>
</evidence>
<proteinExistence type="predicted"/>
<reference evidence="1" key="1">
    <citation type="submission" date="2012-05" db="EMBL/GenBank/DDBJ databases">
        <authorList>
            <person name="Studholme D.J."/>
            <person name="Wasukira A."/>
            <person name="Grant M."/>
        </authorList>
    </citation>
    <scope>NUCLEOTIDE SEQUENCE [LARGE SCALE GENOMIC DNA]</scope>
    <source>
        <strain evidence="1">NCPPB 890</strain>
    </source>
</reference>
<name>A0A836P113_XANVA</name>
<dbReference type="AlphaFoldDB" id="A0A836P113"/>
<comment type="caution">
    <text evidence="1">The sequence shown here is derived from an EMBL/GenBank/DDBJ whole genome shotgun (WGS) entry which is preliminary data.</text>
</comment>
<sequence length="66" mass="7347">MQTRPDPGFHKIVVSDSDGAWASWRRCVAGRRSVMADGPVDWSANAPIVMLTALFLPTFICPTTWR</sequence>
<organism evidence="1">
    <name type="scientific">Xanthomonas vasicola pv. vasculorum NCPPB 890</name>
    <dbReference type="NCBI Taxonomy" id="1184265"/>
    <lineage>
        <taxon>Bacteria</taxon>
        <taxon>Pseudomonadati</taxon>
        <taxon>Pseudomonadota</taxon>
        <taxon>Gammaproteobacteria</taxon>
        <taxon>Lysobacterales</taxon>
        <taxon>Lysobacteraceae</taxon>
        <taxon>Xanthomonas</taxon>
    </lineage>
</organism>
<accession>A0A836P113</accession>
<protein>
    <submittedName>
        <fullName evidence="1">Uncharacterized protein</fullName>
    </submittedName>
</protein>
<gene>
    <name evidence="1" type="ORF">A11K_0119795</name>
</gene>
<dbReference type="EMBL" id="AKBN01001253">
    <property type="protein sequence ID" value="KFA00813.1"/>
    <property type="molecule type" value="Genomic_DNA"/>
</dbReference>